<dbReference type="SMART" id="SM00283">
    <property type="entry name" value="MA"/>
    <property type="match status" value="1"/>
</dbReference>
<keyword evidence="3" id="KW-1003">Cell membrane</keyword>
<dbReference type="Proteomes" id="UP001306119">
    <property type="component" value="Unassembled WGS sequence"/>
</dbReference>
<dbReference type="InterPro" id="IPR004089">
    <property type="entry name" value="MCPsignal_dom"/>
</dbReference>
<feature type="coiled-coil region" evidence="11">
    <location>
        <begin position="597"/>
        <end position="624"/>
    </location>
</feature>
<keyword evidence="4" id="KW-0145">Chemotaxis</keyword>
<evidence type="ECO:0000256" key="4">
    <source>
        <dbReference type="ARBA" id="ARBA00022500"/>
    </source>
</evidence>
<feature type="domain" description="HAMP" evidence="14">
    <location>
        <begin position="296"/>
        <end position="350"/>
    </location>
</feature>
<reference evidence="15 16" key="1">
    <citation type="submission" date="2024-01" db="EMBL/GenBank/DDBJ databases">
        <title>Active colonisers of the gastrointestinal tract of Atlantic salmon farmed in a warm water region.</title>
        <authorList>
            <person name="Bowman J.P."/>
        </authorList>
    </citation>
    <scope>NUCLEOTIDE SEQUENCE [LARGE SCALE GENOMIC DNA]</scope>
    <source>
        <strain evidence="15 16">S3MW1</strain>
    </source>
</reference>
<dbReference type="EMBL" id="JAYXUG010000030">
    <property type="protein sequence ID" value="MEC6833843.1"/>
    <property type="molecule type" value="Genomic_DNA"/>
</dbReference>
<dbReference type="SMART" id="SM00304">
    <property type="entry name" value="HAMP"/>
    <property type="match status" value="1"/>
</dbReference>
<dbReference type="RefSeq" id="WP_327775675.1">
    <property type="nucleotide sequence ID" value="NZ_JAYXUG010000030.1"/>
</dbReference>
<comment type="caution">
    <text evidence="15">The sequence shown here is derived from an EMBL/GenBank/DDBJ whole genome shotgun (WGS) entry which is preliminary data.</text>
</comment>
<evidence type="ECO:0000256" key="5">
    <source>
        <dbReference type="ARBA" id="ARBA00022692"/>
    </source>
</evidence>
<sequence>MNISLKKKLLLISSSFVVCLALILTIYTSFKLEKNNHDRIYDRAFSITDSATKSIEQWINIRENIVDSIKSHITSTKLVEFLQQGRKSGNFDDISYGMTNGEMIRSVTSRYNKDYDPRLRPWYIDTKKIGHKNITNAYMGVEAKALLVTLTVPVYEENKFKGVIGANVLIDKLINYISNLNVGKNSKAMLINKNNGEFISPPTPNLLLKPISDYSPELTIEQIRSSIRHKGIIQLKIKNKNKLFYFSYVPNTNWIFAVEMDQTTEQASIKSLIIKLATISFSIVFILIVIESILINYLFKGLENVSNALEDIASGNGDLTKRIEIKTNDEIGTLALNFNKFVDNLYRIIKELSFISDALSIQAKNTADQAKSRSKQIQQQQDQINMVATAINEMSAATKEIAINADNTAQTSSETTIVAKNGAEKVEQSQISIHNLAQEILNSTVIIEELNNHSMNISSILSTIQNVADQTNLLALNAAIEAARAGEHGRGFTVVADEVRVLSQKTHISTLEIQKTIESLQTVTIKAVNSMKNSSLLADKSVNDAISASVSLNQINVSVDNICDMAAQIAASAAEQSVVTTEITYNTETINEVSNHLSEDTHRVEEQSEELSELANKLQQEINQFKL</sequence>
<dbReference type="PANTHER" id="PTHR32089">
    <property type="entry name" value="METHYL-ACCEPTING CHEMOTAXIS PROTEIN MCPB"/>
    <property type="match status" value="1"/>
</dbReference>
<dbReference type="Gene3D" id="1.10.287.950">
    <property type="entry name" value="Methyl-accepting chemotaxis protein"/>
    <property type="match status" value="1"/>
</dbReference>
<keyword evidence="16" id="KW-1185">Reference proteome</keyword>
<dbReference type="PROSITE" id="PS50111">
    <property type="entry name" value="CHEMOTAXIS_TRANSDUC_2"/>
    <property type="match status" value="1"/>
</dbReference>
<gene>
    <name evidence="15" type="ORF">VXS06_18925</name>
</gene>
<dbReference type="InterPro" id="IPR003660">
    <property type="entry name" value="HAMP_dom"/>
</dbReference>
<keyword evidence="11" id="KW-0175">Coiled coil</keyword>
<dbReference type="CDD" id="cd12912">
    <property type="entry name" value="PDC2_MCP_like"/>
    <property type="match status" value="1"/>
</dbReference>
<name>A0ABU6LB87_9GAMM</name>
<evidence type="ECO:0000256" key="6">
    <source>
        <dbReference type="ARBA" id="ARBA00022989"/>
    </source>
</evidence>
<keyword evidence="6 12" id="KW-1133">Transmembrane helix</keyword>
<evidence type="ECO:0000256" key="9">
    <source>
        <dbReference type="ARBA" id="ARBA00029447"/>
    </source>
</evidence>
<dbReference type="CDD" id="cd11386">
    <property type="entry name" value="MCP_signal"/>
    <property type="match status" value="1"/>
</dbReference>
<dbReference type="InterPro" id="IPR033479">
    <property type="entry name" value="dCache_1"/>
</dbReference>
<proteinExistence type="inferred from homology"/>
<evidence type="ECO:0000256" key="10">
    <source>
        <dbReference type="PROSITE-ProRule" id="PRU00284"/>
    </source>
</evidence>
<dbReference type="SUPFAM" id="SSF103190">
    <property type="entry name" value="Sensory domain-like"/>
    <property type="match status" value="1"/>
</dbReference>
<dbReference type="Pfam" id="PF02743">
    <property type="entry name" value="dCache_1"/>
    <property type="match status" value="1"/>
</dbReference>
<evidence type="ECO:0000259" key="14">
    <source>
        <dbReference type="PROSITE" id="PS50885"/>
    </source>
</evidence>
<dbReference type="InterPro" id="IPR029151">
    <property type="entry name" value="Sensor-like_sf"/>
</dbReference>
<accession>A0ABU6LB87</accession>
<comment type="similarity">
    <text evidence="9">Belongs to the methyl-accepting chemotaxis (MCP) protein family.</text>
</comment>
<evidence type="ECO:0000256" key="3">
    <source>
        <dbReference type="ARBA" id="ARBA00022475"/>
    </source>
</evidence>
<evidence type="ECO:0000256" key="2">
    <source>
        <dbReference type="ARBA" id="ARBA00004651"/>
    </source>
</evidence>
<comment type="subcellular location">
    <subcellularLocation>
        <location evidence="1">Cell inner membrane</location>
    </subcellularLocation>
    <subcellularLocation>
        <location evidence="2">Cell membrane</location>
        <topology evidence="2">Multi-pass membrane protein</topology>
    </subcellularLocation>
</comment>
<evidence type="ECO:0000256" key="11">
    <source>
        <dbReference type="SAM" id="Coils"/>
    </source>
</evidence>
<evidence type="ECO:0000259" key="13">
    <source>
        <dbReference type="PROSITE" id="PS50111"/>
    </source>
</evidence>
<dbReference type="CDD" id="cd12913">
    <property type="entry name" value="PDC1_MCP_like"/>
    <property type="match status" value="1"/>
</dbReference>
<keyword evidence="7 12" id="KW-0472">Membrane</keyword>
<protein>
    <submittedName>
        <fullName evidence="15">Methyl-accepting chemotaxis protein</fullName>
    </submittedName>
</protein>
<dbReference type="SUPFAM" id="SSF58104">
    <property type="entry name" value="Methyl-accepting chemotaxis protein (MCP) signaling domain"/>
    <property type="match status" value="1"/>
</dbReference>
<keyword evidence="8 10" id="KW-0807">Transducer</keyword>
<evidence type="ECO:0000313" key="16">
    <source>
        <dbReference type="Proteomes" id="UP001306119"/>
    </source>
</evidence>
<dbReference type="Pfam" id="PF00015">
    <property type="entry name" value="MCPsignal"/>
    <property type="match status" value="1"/>
</dbReference>
<evidence type="ECO:0000256" key="8">
    <source>
        <dbReference type="ARBA" id="ARBA00023224"/>
    </source>
</evidence>
<organism evidence="15 16">
    <name type="scientific">Photobacterium toruni</name>
    <dbReference type="NCBI Taxonomy" id="1935446"/>
    <lineage>
        <taxon>Bacteria</taxon>
        <taxon>Pseudomonadati</taxon>
        <taxon>Pseudomonadota</taxon>
        <taxon>Gammaproteobacteria</taxon>
        <taxon>Vibrionales</taxon>
        <taxon>Vibrionaceae</taxon>
        <taxon>Photobacterium</taxon>
    </lineage>
</organism>
<feature type="domain" description="Methyl-accepting transducer" evidence="13">
    <location>
        <begin position="355"/>
        <end position="591"/>
    </location>
</feature>
<dbReference type="CDD" id="cd06225">
    <property type="entry name" value="HAMP"/>
    <property type="match status" value="1"/>
</dbReference>
<dbReference type="PROSITE" id="PS50885">
    <property type="entry name" value="HAMP"/>
    <property type="match status" value="1"/>
</dbReference>
<evidence type="ECO:0000256" key="1">
    <source>
        <dbReference type="ARBA" id="ARBA00004533"/>
    </source>
</evidence>
<keyword evidence="5 12" id="KW-0812">Transmembrane</keyword>
<dbReference type="Gene3D" id="3.30.450.20">
    <property type="entry name" value="PAS domain"/>
    <property type="match status" value="2"/>
</dbReference>
<dbReference type="Pfam" id="PF00672">
    <property type="entry name" value="HAMP"/>
    <property type="match status" value="1"/>
</dbReference>
<dbReference type="PANTHER" id="PTHR32089:SF117">
    <property type="entry name" value="METHYL ACCEPTING SENSORY TRANSDUCER WITH CACHE_1 SMALL MOLECULE BINDING DOMAIN"/>
    <property type="match status" value="1"/>
</dbReference>
<feature type="transmembrane region" description="Helical" evidence="12">
    <location>
        <begin position="272"/>
        <end position="299"/>
    </location>
</feature>
<evidence type="ECO:0000256" key="12">
    <source>
        <dbReference type="SAM" id="Phobius"/>
    </source>
</evidence>
<feature type="transmembrane region" description="Helical" evidence="12">
    <location>
        <begin position="9"/>
        <end position="30"/>
    </location>
</feature>
<evidence type="ECO:0000313" key="15">
    <source>
        <dbReference type="EMBL" id="MEC6833843.1"/>
    </source>
</evidence>
<evidence type="ECO:0000256" key="7">
    <source>
        <dbReference type="ARBA" id="ARBA00023136"/>
    </source>
</evidence>